<dbReference type="GO" id="GO:0006508">
    <property type="term" value="P:proteolysis"/>
    <property type="evidence" value="ECO:0007669"/>
    <property type="project" value="UniProtKB-KW"/>
</dbReference>
<dbReference type="SUPFAM" id="SSF48403">
    <property type="entry name" value="Ankyrin repeat"/>
    <property type="match status" value="1"/>
</dbReference>
<dbReference type="AlphaFoldDB" id="A0A423SS14"/>
<keyword evidence="4" id="KW-0378">Hydrolase</keyword>
<feature type="domain" description="Caspase family p20" evidence="7">
    <location>
        <begin position="338"/>
        <end position="464"/>
    </location>
</feature>
<reference evidence="8 9" key="2">
    <citation type="submission" date="2019-01" db="EMBL/GenBank/DDBJ databases">
        <title>The decoding of complex shrimp genome reveals the adaptation for benthos swimmer, frequently molting mechanism and breeding impact on genome.</title>
        <authorList>
            <person name="Sun Y."/>
            <person name="Gao Y."/>
            <person name="Yu Y."/>
        </authorList>
    </citation>
    <scope>NUCLEOTIDE SEQUENCE [LARGE SCALE GENOMIC DNA]</scope>
    <source>
        <tissue evidence="8">Muscle</tissue>
    </source>
</reference>
<dbReference type="Pfam" id="PF00656">
    <property type="entry name" value="Peptidase_C14"/>
    <property type="match status" value="1"/>
</dbReference>
<dbReference type="PROSITE" id="PS50208">
    <property type="entry name" value="CASPASE_P20"/>
    <property type="match status" value="1"/>
</dbReference>
<keyword evidence="9" id="KW-1185">Reference proteome</keyword>
<proteinExistence type="inferred from homology"/>
<reference evidence="8 9" key="1">
    <citation type="submission" date="2018-04" db="EMBL/GenBank/DDBJ databases">
        <authorList>
            <person name="Zhang X."/>
            <person name="Yuan J."/>
            <person name="Li F."/>
            <person name="Xiang J."/>
        </authorList>
    </citation>
    <scope>NUCLEOTIDE SEQUENCE [LARGE SCALE GENOMIC DNA]</scope>
    <source>
        <tissue evidence="8">Muscle</tissue>
    </source>
</reference>
<dbReference type="Pfam" id="PF12796">
    <property type="entry name" value="Ank_2"/>
    <property type="match status" value="1"/>
</dbReference>
<gene>
    <name evidence="8" type="ORF">C7M84_014974</name>
</gene>
<evidence type="ECO:0000313" key="8">
    <source>
        <dbReference type="EMBL" id="ROT66974.1"/>
    </source>
</evidence>
<dbReference type="SMART" id="SM00115">
    <property type="entry name" value="CASc"/>
    <property type="match status" value="1"/>
</dbReference>
<dbReference type="Proteomes" id="UP000283509">
    <property type="component" value="Unassembled WGS sequence"/>
</dbReference>
<feature type="domain" description="Caspase family p10" evidence="6">
    <location>
        <begin position="480"/>
        <end position="525"/>
    </location>
</feature>
<evidence type="ECO:0000259" key="6">
    <source>
        <dbReference type="PROSITE" id="PS50207"/>
    </source>
</evidence>
<dbReference type="InterPro" id="IPR029030">
    <property type="entry name" value="Caspase-like_dom_sf"/>
</dbReference>
<evidence type="ECO:0000256" key="4">
    <source>
        <dbReference type="ARBA" id="ARBA00022801"/>
    </source>
</evidence>
<evidence type="ECO:0000256" key="3">
    <source>
        <dbReference type="ARBA" id="ARBA00022703"/>
    </source>
</evidence>
<keyword evidence="3" id="KW-0053">Apoptosis</keyword>
<protein>
    <submittedName>
        <fullName evidence="8">Caspase</fullName>
    </submittedName>
</protein>
<comment type="caution">
    <text evidence="8">The sequence shown here is derived from an EMBL/GenBank/DDBJ whole genome shotgun (WGS) entry which is preliminary data.</text>
</comment>
<dbReference type="Gene3D" id="3.40.50.1460">
    <property type="match status" value="1"/>
</dbReference>
<dbReference type="InterPro" id="IPR002138">
    <property type="entry name" value="Pept_C14_p10"/>
</dbReference>
<dbReference type="InterPro" id="IPR001309">
    <property type="entry name" value="Pept_C14_p20"/>
</dbReference>
<evidence type="ECO:0000256" key="2">
    <source>
        <dbReference type="ARBA" id="ARBA00022670"/>
    </source>
</evidence>
<dbReference type="PROSITE" id="PS50207">
    <property type="entry name" value="CASPASE_P10"/>
    <property type="match status" value="1"/>
</dbReference>
<dbReference type="Gene3D" id="1.25.40.20">
    <property type="entry name" value="Ankyrin repeat-containing domain"/>
    <property type="match status" value="1"/>
</dbReference>
<comment type="similarity">
    <text evidence="1 5">Belongs to the peptidase C14A family.</text>
</comment>
<dbReference type="OrthoDB" id="6097640at2759"/>
<keyword evidence="2" id="KW-0645">Protease</keyword>
<accession>A0A423SS14</accession>
<evidence type="ECO:0000256" key="1">
    <source>
        <dbReference type="ARBA" id="ARBA00010134"/>
    </source>
</evidence>
<sequence length="556" mass="62928">METTDTARYKGDESGAIALPPSSKLNPCSCPQPQQLGVLSTDILLGVYYGRPTYKTWLDEGGDINAMHAMGYTFVFMVCAGGHPLILQDLLEMQNLHLNLINIWGMTPLMGAIKWGQDECARLLLTTKHSCQLDLTIKDNGGLTALSLAAREKRWGIIPLLLRPHVRYDAQTVDDTLYRVVDGGLWEVVTTLLEEYKDFSQEAITRVLFKATRENNVQVVRIIAEKHIHLCRYEDLVTARILAEDYKYVDIERLLLGARSRCLDFLFNLNPSMGMPPEMSLPATQTFDSRIILDTRPADMSLNILPPVNQDGLLTLNVRPVQTPVPPGPDVYDTTTSPRGLVLILNYNRFHNQPHMTREGSHADIANLKNLCSQMGYEELVHCDLTKRQTIVALTRFRNQERLKGVGCVLVAIMSHGIGTHTFYSSDMESISVNEVQNLFLDQQCPNLRNKPKIFLFNFCRGMNIPAPMETDAVREPPRNMICLYSTTESFLSYRDKVRGCPFIIAICEVLANHAHEMDLDNLIRVFQGKYLANATPEIQNLGFYKRFFFNPVGRR</sequence>
<dbReference type="PANTHER" id="PTHR47901:SF8">
    <property type="entry name" value="CASPASE-3"/>
    <property type="match status" value="1"/>
</dbReference>
<dbReference type="GO" id="GO:0006915">
    <property type="term" value="P:apoptotic process"/>
    <property type="evidence" value="ECO:0007669"/>
    <property type="project" value="UniProtKB-KW"/>
</dbReference>
<evidence type="ECO:0000256" key="5">
    <source>
        <dbReference type="RuleBase" id="RU003971"/>
    </source>
</evidence>
<dbReference type="PANTHER" id="PTHR47901">
    <property type="entry name" value="CASPASE RECRUITMENT DOMAIN-CONTAINING PROTEIN 18"/>
    <property type="match status" value="1"/>
</dbReference>
<organism evidence="8 9">
    <name type="scientific">Penaeus vannamei</name>
    <name type="common">Whiteleg shrimp</name>
    <name type="synonym">Litopenaeus vannamei</name>
    <dbReference type="NCBI Taxonomy" id="6689"/>
    <lineage>
        <taxon>Eukaryota</taxon>
        <taxon>Metazoa</taxon>
        <taxon>Ecdysozoa</taxon>
        <taxon>Arthropoda</taxon>
        <taxon>Crustacea</taxon>
        <taxon>Multicrustacea</taxon>
        <taxon>Malacostraca</taxon>
        <taxon>Eumalacostraca</taxon>
        <taxon>Eucarida</taxon>
        <taxon>Decapoda</taxon>
        <taxon>Dendrobranchiata</taxon>
        <taxon>Penaeoidea</taxon>
        <taxon>Penaeidae</taxon>
        <taxon>Penaeus</taxon>
    </lineage>
</organism>
<dbReference type="InterPro" id="IPR002110">
    <property type="entry name" value="Ankyrin_rpt"/>
</dbReference>
<evidence type="ECO:0000259" key="7">
    <source>
        <dbReference type="PROSITE" id="PS50208"/>
    </source>
</evidence>
<dbReference type="STRING" id="6689.A0A423SS14"/>
<dbReference type="InterPro" id="IPR015917">
    <property type="entry name" value="Pept_C14A"/>
</dbReference>
<dbReference type="SUPFAM" id="SSF52129">
    <property type="entry name" value="Caspase-like"/>
    <property type="match status" value="1"/>
</dbReference>
<dbReference type="InterPro" id="IPR036770">
    <property type="entry name" value="Ankyrin_rpt-contain_sf"/>
</dbReference>
<dbReference type="PRINTS" id="PR00376">
    <property type="entry name" value="IL1BCENZYME"/>
</dbReference>
<dbReference type="GO" id="GO:0004197">
    <property type="term" value="F:cysteine-type endopeptidase activity"/>
    <property type="evidence" value="ECO:0007669"/>
    <property type="project" value="InterPro"/>
</dbReference>
<evidence type="ECO:0000313" key="9">
    <source>
        <dbReference type="Proteomes" id="UP000283509"/>
    </source>
</evidence>
<dbReference type="EMBL" id="QCYY01002871">
    <property type="protein sequence ID" value="ROT66974.1"/>
    <property type="molecule type" value="Genomic_DNA"/>
</dbReference>
<dbReference type="InterPro" id="IPR002398">
    <property type="entry name" value="Pept_C14"/>
</dbReference>
<dbReference type="InterPro" id="IPR011600">
    <property type="entry name" value="Pept_C14_caspase"/>
</dbReference>
<name>A0A423SS14_PENVA</name>